<keyword evidence="6" id="KW-0460">Magnesium</keyword>
<dbReference type="GO" id="GO:0008441">
    <property type="term" value="F:3'(2'),5'-bisphosphate nucleotidase activity"/>
    <property type="evidence" value="ECO:0007669"/>
    <property type="project" value="UniProtKB-EC"/>
</dbReference>
<dbReference type="InterPro" id="IPR000760">
    <property type="entry name" value="Inositol_monophosphatase-like"/>
</dbReference>
<evidence type="ECO:0000256" key="3">
    <source>
        <dbReference type="ARBA" id="ARBA00022519"/>
    </source>
</evidence>
<comment type="caution">
    <text evidence="8">The sequence shown here is derived from an EMBL/GenBank/DDBJ whole genome shotgun (WGS) entry which is preliminary data.</text>
</comment>
<evidence type="ECO:0000256" key="5">
    <source>
        <dbReference type="ARBA" id="ARBA00022801"/>
    </source>
</evidence>
<evidence type="ECO:0000256" key="6">
    <source>
        <dbReference type="ARBA" id="ARBA00022842"/>
    </source>
</evidence>
<dbReference type="EC" id="3.1.3.7" evidence="8"/>
<dbReference type="HAMAP" id="MF_02095">
    <property type="entry name" value="CysQ"/>
    <property type="match status" value="1"/>
</dbReference>
<accession>A0A0W8FVB8</accession>
<dbReference type="AlphaFoldDB" id="A0A0W8FVB8"/>
<keyword evidence="3" id="KW-0997">Cell inner membrane</keyword>
<keyword evidence="4" id="KW-0479">Metal-binding</keyword>
<evidence type="ECO:0000256" key="7">
    <source>
        <dbReference type="ARBA" id="ARBA00023136"/>
    </source>
</evidence>
<name>A0A0W8FVB8_9ZZZZ</name>
<dbReference type="CDD" id="cd01638">
    <property type="entry name" value="CysQ"/>
    <property type="match status" value="1"/>
</dbReference>
<dbReference type="FunFam" id="3.30.540.10:FF:000007">
    <property type="entry name" value="3'(2'),5'-bisphosphate nucleotidase CysQ"/>
    <property type="match status" value="1"/>
</dbReference>
<reference evidence="8" key="1">
    <citation type="journal article" date="2015" name="Proc. Natl. Acad. Sci. U.S.A.">
        <title>Networks of energetic and metabolic interactions define dynamics in microbial communities.</title>
        <authorList>
            <person name="Embree M."/>
            <person name="Liu J.K."/>
            <person name="Al-Bassam M.M."/>
            <person name="Zengler K."/>
        </authorList>
    </citation>
    <scope>NUCLEOTIDE SEQUENCE</scope>
</reference>
<dbReference type="InterPro" id="IPR006240">
    <property type="entry name" value="CysQ"/>
</dbReference>
<dbReference type="InterPro" id="IPR050725">
    <property type="entry name" value="CysQ/Inositol_MonoPase"/>
</dbReference>
<dbReference type="PROSITE" id="PS00630">
    <property type="entry name" value="IMP_2"/>
    <property type="match status" value="1"/>
</dbReference>
<dbReference type="PANTHER" id="PTHR43028">
    <property type="entry name" value="3'(2'),5'-BISPHOSPHATE NUCLEOTIDASE 1"/>
    <property type="match status" value="1"/>
</dbReference>
<evidence type="ECO:0000313" key="8">
    <source>
        <dbReference type="EMBL" id="KUG24855.1"/>
    </source>
</evidence>
<gene>
    <name evidence="8" type="ORF">ASZ90_005328</name>
</gene>
<dbReference type="Pfam" id="PF00459">
    <property type="entry name" value="Inositol_P"/>
    <property type="match status" value="1"/>
</dbReference>
<comment type="similarity">
    <text evidence="1">Belongs to the inositol monophosphatase superfamily. CysQ family.</text>
</comment>
<evidence type="ECO:0000256" key="1">
    <source>
        <dbReference type="ARBA" id="ARBA00005289"/>
    </source>
</evidence>
<dbReference type="InterPro" id="IPR020550">
    <property type="entry name" value="Inositol_monophosphatase_CS"/>
</dbReference>
<dbReference type="NCBIfam" id="TIGR01331">
    <property type="entry name" value="bisphos_cysQ"/>
    <property type="match status" value="1"/>
</dbReference>
<dbReference type="PRINTS" id="PR00377">
    <property type="entry name" value="IMPHPHTASES"/>
</dbReference>
<sequence>MKIDINNIIAISKQASQAILEVYNSTDFNIEQKDDKSPLTMADKKSHEIIFQGLQDLYPEIPIISEEGKDIPYEERKKWDTFLLVDPLDGTKEFIKRNDEFTVNIALIENNKPVLGVIHVPVSNETYYGSTENGAFKIDSDGEVNKISVSSKSFDEEINVVQSRSHSGEEENEFYSNYKISERLSKGSSLKICLVAEGKAELYFRGGPTWEWDTAAGHAILNAAGGIFLNKDKSELLYNKTILKNFGFIASSTKFI</sequence>
<evidence type="ECO:0000256" key="2">
    <source>
        <dbReference type="ARBA" id="ARBA00022475"/>
    </source>
</evidence>
<keyword evidence="5 8" id="KW-0378">Hydrolase</keyword>
<dbReference type="PANTHER" id="PTHR43028:SF5">
    <property type="entry name" value="3'(2'),5'-BISPHOSPHATE NUCLEOTIDASE 1"/>
    <property type="match status" value="1"/>
</dbReference>
<keyword evidence="7" id="KW-0472">Membrane</keyword>
<dbReference type="SUPFAM" id="SSF56655">
    <property type="entry name" value="Carbohydrate phosphatase"/>
    <property type="match status" value="1"/>
</dbReference>
<dbReference type="GO" id="GO:0000287">
    <property type="term" value="F:magnesium ion binding"/>
    <property type="evidence" value="ECO:0007669"/>
    <property type="project" value="InterPro"/>
</dbReference>
<dbReference type="Gene3D" id="3.30.540.10">
    <property type="entry name" value="Fructose-1,6-Bisphosphatase, subunit A, domain 1"/>
    <property type="match status" value="1"/>
</dbReference>
<protein>
    <submittedName>
        <fullName evidence="8">3'(2'),5'-bisphosphate nucleotidase</fullName>
        <ecNumber evidence="8">3.1.3.7</ecNumber>
    </submittedName>
</protein>
<dbReference type="Gene3D" id="3.40.190.80">
    <property type="match status" value="1"/>
</dbReference>
<proteinExistence type="inferred from homology"/>
<organism evidence="8">
    <name type="scientific">hydrocarbon metagenome</name>
    <dbReference type="NCBI Taxonomy" id="938273"/>
    <lineage>
        <taxon>unclassified sequences</taxon>
        <taxon>metagenomes</taxon>
        <taxon>ecological metagenomes</taxon>
    </lineage>
</organism>
<keyword evidence="2" id="KW-1003">Cell membrane</keyword>
<dbReference type="GO" id="GO:0000103">
    <property type="term" value="P:sulfate assimilation"/>
    <property type="evidence" value="ECO:0007669"/>
    <property type="project" value="TreeGrafter"/>
</dbReference>
<dbReference type="EMBL" id="LNQE01000809">
    <property type="protein sequence ID" value="KUG24855.1"/>
    <property type="molecule type" value="Genomic_DNA"/>
</dbReference>
<evidence type="ECO:0000256" key="4">
    <source>
        <dbReference type="ARBA" id="ARBA00022723"/>
    </source>
</evidence>
<dbReference type="GO" id="GO:0050427">
    <property type="term" value="P:3'-phosphoadenosine 5'-phosphosulfate metabolic process"/>
    <property type="evidence" value="ECO:0007669"/>
    <property type="project" value="TreeGrafter"/>
</dbReference>
<dbReference type="GO" id="GO:0046854">
    <property type="term" value="P:phosphatidylinositol phosphate biosynthetic process"/>
    <property type="evidence" value="ECO:0007669"/>
    <property type="project" value="InterPro"/>
</dbReference>